<dbReference type="EMBL" id="QRNJ01000033">
    <property type="protein sequence ID" value="RHK38524.1"/>
    <property type="molecule type" value="Genomic_DNA"/>
</dbReference>
<dbReference type="Proteomes" id="UP000283497">
    <property type="component" value="Unassembled WGS sequence"/>
</dbReference>
<dbReference type="InterPro" id="IPR006597">
    <property type="entry name" value="Sel1-like"/>
</dbReference>
<comment type="caution">
    <text evidence="1">The sequence shown here is derived from an EMBL/GenBank/DDBJ whole genome shotgun (WGS) entry which is preliminary data.</text>
</comment>
<dbReference type="InterPro" id="IPR011990">
    <property type="entry name" value="TPR-like_helical_dom_sf"/>
</dbReference>
<sequence>MGECYKNDEGVCRDFVKAVEYYRKAAEQGYMEAQYELGRCYEIGLGLPSDRYQASKWYLKAAERGHAEAQYYLGKYYENLENWEMAIKWYQKPAEHGNPEVQCCLGRCYDKNKQGKEALEWYGKSAEQGYAKGEYYYGCNYWRKRFFDSEIMNMEAKERVEADRENFEIGRQWVKKAADNPRPSIDACLKIANGYYGEMDELFGARNAILFGSSILIPVANTITIPVAIASAIASRKLSKSHFLKSDEGKEMIKYYQRAARLGSNEAQEKLESLGYSW</sequence>
<proteinExistence type="predicted"/>
<dbReference type="AlphaFoldDB" id="A0A415G6M0"/>
<dbReference type="Pfam" id="PF08238">
    <property type="entry name" value="Sel1"/>
    <property type="match status" value="6"/>
</dbReference>
<organism evidence="1 2">
    <name type="scientific">Anaerobutyricum hallii</name>
    <dbReference type="NCBI Taxonomy" id="39488"/>
    <lineage>
        <taxon>Bacteria</taxon>
        <taxon>Bacillati</taxon>
        <taxon>Bacillota</taxon>
        <taxon>Clostridia</taxon>
        <taxon>Lachnospirales</taxon>
        <taxon>Lachnospiraceae</taxon>
        <taxon>Anaerobutyricum</taxon>
    </lineage>
</organism>
<reference evidence="1 2" key="1">
    <citation type="submission" date="2018-08" db="EMBL/GenBank/DDBJ databases">
        <title>A genome reference for cultivated species of the human gut microbiota.</title>
        <authorList>
            <person name="Zou Y."/>
            <person name="Xue W."/>
            <person name="Luo G."/>
        </authorList>
    </citation>
    <scope>NUCLEOTIDE SEQUENCE [LARGE SCALE GENOMIC DNA]</scope>
    <source>
        <strain evidence="1 2">AF45-14BH</strain>
    </source>
</reference>
<accession>A0A415G6M0</accession>
<dbReference type="PANTHER" id="PTHR11102">
    <property type="entry name" value="SEL-1-LIKE PROTEIN"/>
    <property type="match status" value="1"/>
</dbReference>
<dbReference type="InterPro" id="IPR050767">
    <property type="entry name" value="Sel1_AlgK"/>
</dbReference>
<dbReference type="SUPFAM" id="SSF81901">
    <property type="entry name" value="HCP-like"/>
    <property type="match status" value="1"/>
</dbReference>
<dbReference type="SMART" id="SM00671">
    <property type="entry name" value="SEL1"/>
    <property type="match status" value="4"/>
</dbReference>
<dbReference type="Gene3D" id="1.25.40.10">
    <property type="entry name" value="Tetratricopeptide repeat domain"/>
    <property type="match status" value="1"/>
</dbReference>
<name>A0A415G6M0_9FIRM</name>
<protein>
    <submittedName>
        <fullName evidence="1">Sel1 repeat family protein</fullName>
    </submittedName>
</protein>
<evidence type="ECO:0000313" key="1">
    <source>
        <dbReference type="EMBL" id="RHK38524.1"/>
    </source>
</evidence>
<gene>
    <name evidence="1" type="ORF">DW068_09260</name>
</gene>
<evidence type="ECO:0000313" key="2">
    <source>
        <dbReference type="Proteomes" id="UP000283497"/>
    </source>
</evidence>
<dbReference type="PANTHER" id="PTHR11102:SF160">
    <property type="entry name" value="ERAD-ASSOCIATED E3 UBIQUITIN-PROTEIN LIGASE COMPONENT HRD3"/>
    <property type="match status" value="1"/>
</dbReference>